<evidence type="ECO:0000256" key="1">
    <source>
        <dbReference type="SAM" id="MobiDB-lite"/>
    </source>
</evidence>
<sequence length="316" mass="34844">MGSQSEPGTGPGIQSLLQSSYYFLCQRDFTQSLKCADKAQESNPSHPDPPRMIAISAVLSAIRTESTDWYSILNLPRFVDDTNLIRTRFDSLTNLLNPEKNPYPFATEARGWVSKAGSILCNPDSKAQFDKELKIKQNKAESGGGTFWTLCPYCYFMYEYEKVYEDCVLKCQNSKCRRAFTAVQVAEGAAPPPQVVEKGEYFCYGFSPLGPENGSGGDSGEGDGKKWWAPFVSMGSGSDPGQGGVNENMAEVRTDKELKSGKTDEFIEISDGEMEVKKRADGNGENGGKVMMKRKKMAAKGKKKLMGKGIRVMEML</sequence>
<gene>
    <name evidence="2" type="ORF">ACH5RR_012192</name>
</gene>
<dbReference type="InterPro" id="IPR053052">
    <property type="entry name" value="Imprinting_Balance_Reg"/>
</dbReference>
<dbReference type="InterPro" id="IPR036869">
    <property type="entry name" value="J_dom_sf"/>
</dbReference>
<keyword evidence="3" id="KW-1185">Reference proteome</keyword>
<dbReference type="SUPFAM" id="SSF46565">
    <property type="entry name" value="Chaperone J-domain"/>
    <property type="match status" value="1"/>
</dbReference>
<evidence type="ECO:0000313" key="3">
    <source>
        <dbReference type="Proteomes" id="UP001630127"/>
    </source>
</evidence>
<reference evidence="2 3" key="1">
    <citation type="submission" date="2024-11" db="EMBL/GenBank/DDBJ databases">
        <title>A near-complete genome assembly of Cinchona calisaya.</title>
        <authorList>
            <person name="Lian D.C."/>
            <person name="Zhao X.W."/>
            <person name="Wei L."/>
        </authorList>
    </citation>
    <scope>NUCLEOTIDE SEQUENCE [LARGE SCALE GENOMIC DNA]</scope>
    <source>
        <tissue evidence="2">Nenye</tissue>
    </source>
</reference>
<accession>A0ABD3A6Z4</accession>
<dbReference type="Gene3D" id="1.10.287.110">
    <property type="entry name" value="DnaJ domain"/>
    <property type="match status" value="1"/>
</dbReference>
<feature type="region of interest" description="Disordered" evidence="1">
    <location>
        <begin position="236"/>
        <end position="256"/>
    </location>
</feature>
<dbReference type="Proteomes" id="UP001630127">
    <property type="component" value="Unassembled WGS sequence"/>
</dbReference>
<name>A0ABD3A6Z4_9GENT</name>
<organism evidence="2 3">
    <name type="scientific">Cinchona calisaya</name>
    <dbReference type="NCBI Taxonomy" id="153742"/>
    <lineage>
        <taxon>Eukaryota</taxon>
        <taxon>Viridiplantae</taxon>
        <taxon>Streptophyta</taxon>
        <taxon>Embryophyta</taxon>
        <taxon>Tracheophyta</taxon>
        <taxon>Spermatophyta</taxon>
        <taxon>Magnoliopsida</taxon>
        <taxon>eudicotyledons</taxon>
        <taxon>Gunneridae</taxon>
        <taxon>Pentapetalae</taxon>
        <taxon>asterids</taxon>
        <taxon>lamiids</taxon>
        <taxon>Gentianales</taxon>
        <taxon>Rubiaceae</taxon>
        <taxon>Cinchonoideae</taxon>
        <taxon>Cinchoneae</taxon>
        <taxon>Cinchona</taxon>
    </lineage>
</organism>
<protein>
    <recommendedName>
        <fullName evidence="4">J domain-containing protein</fullName>
    </recommendedName>
</protein>
<dbReference type="PANTHER" id="PTHR45496:SF12">
    <property type="entry name" value="J DOMAIN-CONTAINING PROTEIN"/>
    <property type="match status" value="1"/>
</dbReference>
<evidence type="ECO:0008006" key="4">
    <source>
        <dbReference type="Google" id="ProtNLM"/>
    </source>
</evidence>
<dbReference type="AlphaFoldDB" id="A0ABD3A6Z4"/>
<evidence type="ECO:0000313" key="2">
    <source>
        <dbReference type="EMBL" id="KAL3527536.1"/>
    </source>
</evidence>
<proteinExistence type="predicted"/>
<dbReference type="EMBL" id="JBJUIK010000005">
    <property type="protein sequence ID" value="KAL3527536.1"/>
    <property type="molecule type" value="Genomic_DNA"/>
</dbReference>
<dbReference type="PANTHER" id="PTHR45496">
    <property type="entry name" value="CHAPERONE DNAJ-DOMAIN SUPERFAMILY PROTEIN"/>
    <property type="match status" value="1"/>
</dbReference>
<comment type="caution">
    <text evidence="2">The sequence shown here is derived from an EMBL/GenBank/DDBJ whole genome shotgun (WGS) entry which is preliminary data.</text>
</comment>